<dbReference type="Gene3D" id="1.10.10.60">
    <property type="entry name" value="Homeodomain-like"/>
    <property type="match status" value="1"/>
</dbReference>
<proteinExistence type="predicted"/>
<evidence type="ECO:0000256" key="1">
    <source>
        <dbReference type="ARBA" id="ARBA00004123"/>
    </source>
</evidence>
<keyword evidence="2" id="KW-0805">Transcription regulation</keyword>
<dbReference type="PROSITE" id="PS51293">
    <property type="entry name" value="SANT"/>
    <property type="match status" value="1"/>
</dbReference>
<protein>
    <recommendedName>
        <fullName evidence="6">SANT domain-containing protein</fullName>
    </recommendedName>
</protein>
<feature type="region of interest" description="Disordered" evidence="5">
    <location>
        <begin position="829"/>
        <end position="858"/>
    </location>
</feature>
<feature type="compositionally biased region" description="Basic and acidic residues" evidence="5">
    <location>
        <begin position="978"/>
        <end position="987"/>
    </location>
</feature>
<evidence type="ECO:0000259" key="6">
    <source>
        <dbReference type="PROSITE" id="PS51293"/>
    </source>
</evidence>
<evidence type="ECO:0000313" key="8">
    <source>
        <dbReference type="Proteomes" id="UP000813462"/>
    </source>
</evidence>
<evidence type="ECO:0000256" key="4">
    <source>
        <dbReference type="ARBA" id="ARBA00023242"/>
    </source>
</evidence>
<dbReference type="PANTHER" id="PTHR13859">
    <property type="entry name" value="ATROPHIN-RELATED"/>
    <property type="match status" value="1"/>
</dbReference>
<feature type="compositionally biased region" description="Polar residues" evidence="5">
    <location>
        <begin position="829"/>
        <end position="852"/>
    </location>
</feature>
<dbReference type="EMBL" id="JAEACU010000002">
    <property type="protein sequence ID" value="KAH7543052.1"/>
    <property type="molecule type" value="Genomic_DNA"/>
</dbReference>
<dbReference type="AlphaFoldDB" id="A0A978VW57"/>
<feature type="region of interest" description="Disordered" evidence="5">
    <location>
        <begin position="698"/>
        <end position="718"/>
    </location>
</feature>
<comment type="caution">
    <text evidence="7">The sequence shown here is derived from an EMBL/GenBank/DDBJ whole genome shotgun (WGS) entry which is preliminary data.</text>
</comment>
<dbReference type="Proteomes" id="UP000813462">
    <property type="component" value="Unassembled WGS sequence"/>
</dbReference>
<keyword evidence="3" id="KW-0804">Transcription</keyword>
<sequence>MYFVFFSFDVLHHQMVGNRCKWKHNMKTHLPRLHLSRGFLTFRALSMEDIKILDYKISGRRLEISFKFSSKERSFPLGDLQTVETVELDCNGNCTRETSIEHLFSPDSSEINNIFGDSLVNPRIGDKFQVNIPSIISESEHLKLLTNPNYSEIFDVSHPFLMGLPIPIMWIHEEANNIEDKGLASPKISDDAVNVSESDARNGKKNCIKLKKKSLEHNVEPFQYGLEHGRESRQGRFEAMLTGKRNFDHMQSKSGYPVPGLSSHSWSDAEVDSFLLGLYIFGKNFFQIQRFMETKDMGKILSFYYGKFYRSHAHRRWSDCRKIKRRKYVTGRKIFTGWRQQELLSRLFPHVPEEVQNTLLEGYKSFSEGSTSLEEYVTFVKSIVGIQLLVEAVAIGKGKEDLTGFALEPAKINHDIPVCPKLPTGQACSSLTSNDIVQYLTGGFRLSKARCNDIFWEAVWPRLLAKGWHSEQPKNLGYISSKHYLVFLIPGIKKFSRTKLVKGDHYFDSVSDVLNKVASEPNLLELDSEESPAGIRNEEDALAPEVMSDQDELSDRQRHCYLKPRVSTGGQSHVKFTIVDTSLVYGGKSSSIRELRHSPVDFKIISKETNYSGKIEEDASEDELTEHETFEKLFHLEKAKHNKRVSDGDDSDCMRFTVVDTSLVHGGKSPKLRQLRYLPTAVQSTSELTGRLRKTQGNSFMDSVGRHGPDAIDVPLNGKRKNFKTNWHKDTRDGDGTKTIATNSDTAKKMVNSHQDQNAMMADEKHSEKTILHQFSRRAKSGHPSYIGPLVKRRRLTACAKAETSHLTENCSRGLGSKRMEIHETVNSPNASTNVISSGPQEKGSSITSVTEDSPEKKSSFGILGGNCVVGHLSQEINEKHQTQVSSNLNLPEGLPDSRNSEVLTMEEDGGQVINMDSSCCHSEMKKPVPGTLRISTDIGSSEQDMNHRRQSTRNRPLTIRALESLENGFLNVQRRAKSTEGQKRENPFSNPSRKARSRVKITSNHSDAVTGPPVLKEDKDVKVACNVNKEIVSKTLDKTEGKWLGDFQSFLSS</sequence>
<dbReference type="Pfam" id="PF24662">
    <property type="entry name" value="DUF7650"/>
    <property type="match status" value="1"/>
</dbReference>
<dbReference type="InterPro" id="IPR057712">
    <property type="entry name" value="DUF7952"/>
</dbReference>
<dbReference type="InterPro" id="IPR056067">
    <property type="entry name" value="DUF7650"/>
</dbReference>
<keyword evidence="4" id="KW-0539">Nucleus</keyword>
<dbReference type="GO" id="GO:0005634">
    <property type="term" value="C:nucleus"/>
    <property type="evidence" value="ECO:0007669"/>
    <property type="project" value="UniProtKB-SubCell"/>
</dbReference>
<dbReference type="SUPFAM" id="SSF46689">
    <property type="entry name" value="Homeodomain-like"/>
    <property type="match status" value="1"/>
</dbReference>
<evidence type="ECO:0000256" key="2">
    <source>
        <dbReference type="ARBA" id="ARBA00023015"/>
    </source>
</evidence>
<dbReference type="PANTHER" id="PTHR13859:SF31">
    <property type="entry name" value="ELM2 DOMAIN-CONTAINING PROTEIN"/>
    <property type="match status" value="1"/>
</dbReference>
<dbReference type="Pfam" id="PF25826">
    <property type="entry name" value="DUF7952"/>
    <property type="match status" value="1"/>
</dbReference>
<accession>A0A978VW57</accession>
<evidence type="ECO:0000313" key="7">
    <source>
        <dbReference type="EMBL" id="KAH7543052.1"/>
    </source>
</evidence>
<evidence type="ECO:0000256" key="3">
    <source>
        <dbReference type="ARBA" id="ARBA00023163"/>
    </source>
</evidence>
<dbReference type="InterPro" id="IPR017884">
    <property type="entry name" value="SANT_dom"/>
</dbReference>
<name>A0A978VW57_ZIZJJ</name>
<dbReference type="FunFam" id="1.10.10.60:FF:000374">
    <property type="entry name" value="Arginine-glutamic acid dipeptide repeat protein"/>
    <property type="match status" value="1"/>
</dbReference>
<dbReference type="GO" id="GO:0003714">
    <property type="term" value="F:transcription corepressor activity"/>
    <property type="evidence" value="ECO:0007669"/>
    <property type="project" value="TreeGrafter"/>
</dbReference>
<dbReference type="InterPro" id="IPR009057">
    <property type="entry name" value="Homeodomain-like_sf"/>
</dbReference>
<organism evidence="7 8">
    <name type="scientific">Ziziphus jujuba var. spinosa</name>
    <dbReference type="NCBI Taxonomy" id="714518"/>
    <lineage>
        <taxon>Eukaryota</taxon>
        <taxon>Viridiplantae</taxon>
        <taxon>Streptophyta</taxon>
        <taxon>Embryophyta</taxon>
        <taxon>Tracheophyta</taxon>
        <taxon>Spermatophyta</taxon>
        <taxon>Magnoliopsida</taxon>
        <taxon>eudicotyledons</taxon>
        <taxon>Gunneridae</taxon>
        <taxon>Pentapetalae</taxon>
        <taxon>rosids</taxon>
        <taxon>fabids</taxon>
        <taxon>Rosales</taxon>
        <taxon>Rhamnaceae</taxon>
        <taxon>Paliureae</taxon>
        <taxon>Ziziphus</taxon>
    </lineage>
</organism>
<comment type="subcellular location">
    <subcellularLocation>
        <location evidence="1">Nucleus</location>
    </subcellularLocation>
</comment>
<evidence type="ECO:0000256" key="5">
    <source>
        <dbReference type="SAM" id="MobiDB-lite"/>
    </source>
</evidence>
<reference evidence="7" key="1">
    <citation type="journal article" date="2021" name="Front. Plant Sci.">
        <title>Chromosome-Scale Genome Assembly for Chinese Sour Jujube and Insights Into Its Genome Evolution and Domestication Signature.</title>
        <authorList>
            <person name="Shen L.-Y."/>
            <person name="Luo H."/>
            <person name="Wang X.-L."/>
            <person name="Wang X.-M."/>
            <person name="Qiu X.-J."/>
            <person name="Liu H."/>
            <person name="Zhou S.-S."/>
            <person name="Jia K.-H."/>
            <person name="Nie S."/>
            <person name="Bao Y.-T."/>
            <person name="Zhang R.-G."/>
            <person name="Yun Q.-Z."/>
            <person name="Chai Y.-H."/>
            <person name="Lu J.-Y."/>
            <person name="Li Y."/>
            <person name="Zhao S.-W."/>
            <person name="Mao J.-F."/>
            <person name="Jia S.-G."/>
            <person name="Mao Y.-M."/>
        </authorList>
    </citation>
    <scope>NUCLEOTIDE SEQUENCE</scope>
    <source>
        <strain evidence="7">AT0</strain>
        <tissue evidence="7">Leaf</tissue>
    </source>
</reference>
<feature type="domain" description="SANT" evidence="6">
    <location>
        <begin position="261"/>
        <end position="312"/>
    </location>
</feature>
<feature type="region of interest" description="Disordered" evidence="5">
    <location>
        <begin position="977"/>
        <end position="1015"/>
    </location>
</feature>
<gene>
    <name evidence="7" type="ORF">FEM48_Zijuj02G0142300</name>
</gene>